<feature type="domain" description="Gfo/Idh/MocA-like oxidoreductase N-terminal" evidence="1">
    <location>
        <begin position="4"/>
        <end position="122"/>
    </location>
</feature>
<evidence type="ECO:0000313" key="4">
    <source>
        <dbReference type="Proteomes" id="UP000198508"/>
    </source>
</evidence>
<dbReference type="EMBL" id="FOIM01000026">
    <property type="protein sequence ID" value="SEU04420.1"/>
    <property type="molecule type" value="Genomic_DNA"/>
</dbReference>
<dbReference type="SUPFAM" id="SSF51735">
    <property type="entry name" value="NAD(P)-binding Rossmann-fold domains"/>
    <property type="match status" value="1"/>
</dbReference>
<gene>
    <name evidence="3" type="ORF">SAMN05216313_12623</name>
</gene>
<name>A0A1I0J5M1_9FIRM</name>
<proteinExistence type="predicted"/>
<dbReference type="STRING" id="460384.SAMN05216313_12623"/>
<evidence type="ECO:0000313" key="3">
    <source>
        <dbReference type="EMBL" id="SEU04420.1"/>
    </source>
</evidence>
<dbReference type="Pfam" id="PF01408">
    <property type="entry name" value="GFO_IDH_MocA"/>
    <property type="match status" value="1"/>
</dbReference>
<dbReference type="Pfam" id="PF22725">
    <property type="entry name" value="GFO_IDH_MocA_C3"/>
    <property type="match status" value="1"/>
</dbReference>
<dbReference type="PANTHER" id="PTHR43249:SF1">
    <property type="entry name" value="D-GLUCOSIDE 3-DEHYDROGENASE"/>
    <property type="match status" value="1"/>
</dbReference>
<dbReference type="InterPro" id="IPR036291">
    <property type="entry name" value="NAD(P)-bd_dom_sf"/>
</dbReference>
<dbReference type="InterPro" id="IPR000683">
    <property type="entry name" value="Gfo/Idh/MocA-like_OxRdtase_N"/>
</dbReference>
<accession>A0A1I0J5M1</accession>
<dbReference type="SUPFAM" id="SSF55347">
    <property type="entry name" value="Glyceraldehyde-3-phosphate dehydrogenase-like, C-terminal domain"/>
    <property type="match status" value="1"/>
</dbReference>
<organism evidence="3 4">
    <name type="scientific">Enterocloster lavalensis</name>
    <dbReference type="NCBI Taxonomy" id="460384"/>
    <lineage>
        <taxon>Bacteria</taxon>
        <taxon>Bacillati</taxon>
        <taxon>Bacillota</taxon>
        <taxon>Clostridia</taxon>
        <taxon>Lachnospirales</taxon>
        <taxon>Lachnospiraceae</taxon>
        <taxon>Enterocloster</taxon>
    </lineage>
</organism>
<reference evidence="4" key="1">
    <citation type="submission" date="2016-10" db="EMBL/GenBank/DDBJ databases">
        <authorList>
            <person name="Varghese N."/>
            <person name="Submissions S."/>
        </authorList>
    </citation>
    <scope>NUCLEOTIDE SEQUENCE [LARGE SCALE GENOMIC DNA]</scope>
    <source>
        <strain evidence="4">NLAE-zl-G277</strain>
    </source>
</reference>
<sequence>MNKVRFGMIGVGNMGTSHCGWLVNNRIEGACLSAVCDIDEGRRNWARENLPADVKIYDNYLDLLDSGLVDAVVIAVPHYLHPEMAIAALERDLHVMVEKPAGVYVNQIKEMNAAAAKKPQLVFGMMFNQRMNPLYQKVKAILEEGTIGDIRRVSWMITSWWRTQKYYDSSAWRATWAGEGGGVLVNQAPHQLDLLQWLCGMPVNMQAHLKYGSHRDITVEDDVTAYFEYANGASGTFITCTHDALGTDRLEIHGDNGKIIITDSKTVTVKKLNKPEEVLNRELDFRQMLALVKGQTGEKLYTEESFECPENWDQQHIDVLINFTNAILHGEELIAPGAEGVKAVEIANAMFLSDWLGRTVEMPVDGDLFYEKLQERVKKEQGEH</sequence>
<keyword evidence="4" id="KW-1185">Reference proteome</keyword>
<evidence type="ECO:0000259" key="2">
    <source>
        <dbReference type="Pfam" id="PF22725"/>
    </source>
</evidence>
<dbReference type="GO" id="GO:0000166">
    <property type="term" value="F:nucleotide binding"/>
    <property type="evidence" value="ECO:0007669"/>
    <property type="project" value="InterPro"/>
</dbReference>
<dbReference type="Proteomes" id="UP000198508">
    <property type="component" value="Unassembled WGS sequence"/>
</dbReference>
<dbReference type="Gene3D" id="3.30.360.10">
    <property type="entry name" value="Dihydrodipicolinate Reductase, domain 2"/>
    <property type="match status" value="1"/>
</dbReference>
<protein>
    <submittedName>
        <fullName evidence="3">Predicted dehydrogenase</fullName>
    </submittedName>
</protein>
<dbReference type="AlphaFoldDB" id="A0A1I0J5M1"/>
<evidence type="ECO:0000259" key="1">
    <source>
        <dbReference type="Pfam" id="PF01408"/>
    </source>
</evidence>
<feature type="domain" description="GFO/IDH/MocA-like oxidoreductase" evidence="2">
    <location>
        <begin position="135"/>
        <end position="259"/>
    </location>
</feature>
<dbReference type="PANTHER" id="PTHR43249">
    <property type="entry name" value="UDP-N-ACETYL-2-AMINO-2-DEOXY-D-GLUCURONATE OXIDASE"/>
    <property type="match status" value="1"/>
</dbReference>
<dbReference type="InterPro" id="IPR052515">
    <property type="entry name" value="Gfo/Idh/MocA_Oxidoreductase"/>
</dbReference>
<dbReference type="RefSeq" id="WP_092368283.1">
    <property type="nucleotide sequence ID" value="NZ_CAJJSN010000013.1"/>
</dbReference>
<dbReference type="Gene3D" id="3.40.50.720">
    <property type="entry name" value="NAD(P)-binding Rossmann-like Domain"/>
    <property type="match status" value="1"/>
</dbReference>
<dbReference type="InterPro" id="IPR055170">
    <property type="entry name" value="GFO_IDH_MocA-like_dom"/>
</dbReference>